<name>A0AAE1Q0P0_9EUCA</name>
<dbReference type="Proteomes" id="UP001292094">
    <property type="component" value="Unassembled WGS sequence"/>
</dbReference>
<dbReference type="EMBL" id="JAWZYT010000919">
    <property type="protein sequence ID" value="KAK4317456.1"/>
    <property type="molecule type" value="Genomic_DNA"/>
</dbReference>
<dbReference type="AlphaFoldDB" id="A0AAE1Q0P0"/>
<evidence type="ECO:0000259" key="3">
    <source>
        <dbReference type="Pfam" id="PF00685"/>
    </source>
</evidence>
<protein>
    <recommendedName>
        <fullName evidence="3">Sulfotransferase domain-containing protein</fullName>
    </recommendedName>
</protein>
<dbReference type="PANTHER" id="PTHR11783">
    <property type="entry name" value="SULFOTRANSFERASE SULT"/>
    <property type="match status" value="1"/>
</dbReference>
<dbReference type="InterPro" id="IPR000863">
    <property type="entry name" value="Sulfotransferase_dom"/>
</dbReference>
<keyword evidence="2" id="KW-0808">Transferase</keyword>
<dbReference type="InterPro" id="IPR027417">
    <property type="entry name" value="P-loop_NTPase"/>
</dbReference>
<evidence type="ECO:0000256" key="1">
    <source>
        <dbReference type="ARBA" id="ARBA00005771"/>
    </source>
</evidence>
<evidence type="ECO:0000256" key="2">
    <source>
        <dbReference type="ARBA" id="ARBA00022679"/>
    </source>
</evidence>
<feature type="domain" description="Sulfotransferase" evidence="3">
    <location>
        <begin position="57"/>
        <end position="325"/>
    </location>
</feature>
<reference evidence="4" key="1">
    <citation type="submission" date="2023-11" db="EMBL/GenBank/DDBJ databases">
        <title>Genome assemblies of two species of porcelain crab, Petrolisthes cinctipes and Petrolisthes manimaculis (Anomura: Porcellanidae).</title>
        <authorList>
            <person name="Angst P."/>
        </authorList>
    </citation>
    <scope>NUCLEOTIDE SEQUENCE</scope>
    <source>
        <strain evidence="4">PB745_02</strain>
        <tissue evidence="4">Gill</tissue>
    </source>
</reference>
<evidence type="ECO:0000313" key="5">
    <source>
        <dbReference type="Proteomes" id="UP001292094"/>
    </source>
</evidence>
<accession>A0AAE1Q0P0</accession>
<gene>
    <name evidence="4" type="ORF">Pmani_011460</name>
</gene>
<dbReference type="SUPFAM" id="SSF52540">
    <property type="entry name" value="P-loop containing nucleoside triphosphate hydrolases"/>
    <property type="match status" value="1"/>
</dbReference>
<organism evidence="4 5">
    <name type="scientific">Petrolisthes manimaculis</name>
    <dbReference type="NCBI Taxonomy" id="1843537"/>
    <lineage>
        <taxon>Eukaryota</taxon>
        <taxon>Metazoa</taxon>
        <taxon>Ecdysozoa</taxon>
        <taxon>Arthropoda</taxon>
        <taxon>Crustacea</taxon>
        <taxon>Multicrustacea</taxon>
        <taxon>Malacostraca</taxon>
        <taxon>Eumalacostraca</taxon>
        <taxon>Eucarida</taxon>
        <taxon>Decapoda</taxon>
        <taxon>Pleocyemata</taxon>
        <taxon>Anomura</taxon>
        <taxon>Galatheoidea</taxon>
        <taxon>Porcellanidae</taxon>
        <taxon>Petrolisthes</taxon>
    </lineage>
</organism>
<comment type="similarity">
    <text evidence="1">Belongs to the sulfotransferase 1 family.</text>
</comment>
<dbReference type="Pfam" id="PF00685">
    <property type="entry name" value="Sulfotransfer_1"/>
    <property type="match status" value="1"/>
</dbReference>
<dbReference type="Gene3D" id="3.40.50.300">
    <property type="entry name" value="P-loop containing nucleotide triphosphate hydrolases"/>
    <property type="match status" value="1"/>
</dbReference>
<keyword evidence="5" id="KW-1185">Reference proteome</keyword>
<dbReference type="GO" id="GO:0008146">
    <property type="term" value="F:sulfotransferase activity"/>
    <property type="evidence" value="ECO:0007669"/>
    <property type="project" value="InterPro"/>
</dbReference>
<evidence type="ECO:0000313" key="4">
    <source>
        <dbReference type="EMBL" id="KAK4317456.1"/>
    </source>
</evidence>
<proteinExistence type="inferred from homology"/>
<comment type="caution">
    <text evidence="4">The sequence shown here is derived from an EMBL/GenBank/DDBJ whole genome shotgun (WGS) entry which is preliminary data.</text>
</comment>
<sequence length="334" mass="38816">MAESLTMTPVSGQLGEKLKKELKGFYEDFVLVGTGGLVMPSWIVQWYQRYLDFTIKQDDIWVVTYPKCGTTWTQELVWCLVNGLDHKDASLPLMTRFPFFEWESLMPESLPCEPGQSPDDPCLPGNTWRLLSTLSSPRTIKSHLHKSLLPENMWKVRPKIVYVSRDPRDVCISYYFHSVKLDGYTGQLSDFVDLFLGDMLPWSPFWPHVLNFWNMRKEDHILFLTFEEMKADLPDVVRRVAKFLGRAVSETEVGRLAEHCSFNSMSKNKAVNNENLMAATNESNRSDSGNLKFMRKGKVGDWKKHLTEKQQKAFKEWTDKNLNGTDFPYYHNDY</sequence>